<dbReference type="AlphaFoldDB" id="A0A1B9GBN1"/>
<dbReference type="KEGG" id="kbi:30207680"/>
<dbReference type="RefSeq" id="XP_019049492.1">
    <property type="nucleotide sequence ID" value="XM_019189930.1"/>
</dbReference>
<keyword evidence="4" id="KW-1185">Reference proteome</keyword>
<dbReference type="Proteomes" id="UP000092730">
    <property type="component" value="Chromosome 2"/>
</dbReference>
<name>A0A1B9GBN1_9TREE</name>
<reference evidence="3" key="4">
    <citation type="submission" date="2024-02" db="EMBL/GenBank/DDBJ databases">
        <title>Comparative genomics of Cryptococcus and Kwoniella reveals pathogenesis evolution and contrasting modes of karyotype evolution via chromosome fusion or intercentromeric recombination.</title>
        <authorList>
            <person name="Coelho M.A."/>
            <person name="David-Palma M."/>
            <person name="Shea T."/>
            <person name="Bowers K."/>
            <person name="McGinley-Smith S."/>
            <person name="Mohammad A.W."/>
            <person name="Gnirke A."/>
            <person name="Yurkov A.M."/>
            <person name="Nowrousian M."/>
            <person name="Sun S."/>
            <person name="Cuomo C.A."/>
            <person name="Heitman J."/>
        </authorList>
    </citation>
    <scope>NUCLEOTIDE SEQUENCE</scope>
    <source>
        <strain evidence="3">CBS 10118</strain>
    </source>
</reference>
<accession>A0A1B9GBN1</accession>
<protein>
    <submittedName>
        <fullName evidence="2">Uncharacterized protein</fullName>
    </submittedName>
</protein>
<sequence>MSSSQIPSQGGSTASENPGEVKIATGISQVFATHPLGARPFLSRAKLMYPISRTGQSWDSKTAASDADCGLTQEQLEREVAEDSRSSSIRLGGTIIPAGIVAGVTNYFK</sequence>
<evidence type="ECO:0000313" key="2">
    <source>
        <dbReference type="EMBL" id="OCF28422.1"/>
    </source>
</evidence>
<dbReference type="EMBL" id="KI894019">
    <property type="protein sequence ID" value="OCF28422.1"/>
    <property type="molecule type" value="Genomic_DNA"/>
</dbReference>
<proteinExistence type="predicted"/>
<dbReference type="VEuPathDB" id="FungiDB:I302_03281"/>
<dbReference type="GeneID" id="30207680"/>
<gene>
    <name evidence="2" type="ORF">I302_03281</name>
    <name evidence="3" type="ORF">I302_104575</name>
</gene>
<evidence type="ECO:0000313" key="3">
    <source>
        <dbReference type="EMBL" id="WVW82564.1"/>
    </source>
</evidence>
<dbReference type="EMBL" id="CP144542">
    <property type="protein sequence ID" value="WVW82564.1"/>
    <property type="molecule type" value="Genomic_DNA"/>
</dbReference>
<evidence type="ECO:0000256" key="1">
    <source>
        <dbReference type="SAM" id="MobiDB-lite"/>
    </source>
</evidence>
<reference evidence="2" key="3">
    <citation type="submission" date="2014-01" db="EMBL/GenBank/DDBJ databases">
        <title>Evolution of pathogenesis and genome organization in the Tremellales.</title>
        <authorList>
            <person name="Cuomo C."/>
            <person name="Litvintseva A."/>
            <person name="Heitman J."/>
            <person name="Chen Y."/>
            <person name="Sun S."/>
            <person name="Springer D."/>
            <person name="Dromer F."/>
            <person name="Young S."/>
            <person name="Zeng Q."/>
            <person name="Chapman S."/>
            <person name="Gujja S."/>
            <person name="Saif S."/>
            <person name="Birren B."/>
        </authorList>
    </citation>
    <scope>NUCLEOTIDE SEQUENCE</scope>
    <source>
        <strain evidence="2">CBS 10118</strain>
    </source>
</reference>
<reference evidence="3" key="2">
    <citation type="submission" date="2013-07" db="EMBL/GenBank/DDBJ databases">
        <authorList>
            <consortium name="The Broad Institute Genome Sequencing Platform"/>
            <person name="Cuomo C."/>
            <person name="Litvintseva A."/>
            <person name="Chen Y."/>
            <person name="Heitman J."/>
            <person name="Sun S."/>
            <person name="Springer D."/>
            <person name="Dromer F."/>
            <person name="Young S.K."/>
            <person name="Zeng Q."/>
            <person name="Gargeya S."/>
            <person name="Fitzgerald M."/>
            <person name="Abouelleil A."/>
            <person name="Alvarado L."/>
            <person name="Berlin A.M."/>
            <person name="Chapman S.B."/>
            <person name="Dewar J."/>
            <person name="Goldberg J."/>
            <person name="Griggs A."/>
            <person name="Gujja S."/>
            <person name="Hansen M."/>
            <person name="Howarth C."/>
            <person name="Imamovic A."/>
            <person name="Larimer J."/>
            <person name="McCowan C."/>
            <person name="Murphy C."/>
            <person name="Pearson M."/>
            <person name="Priest M."/>
            <person name="Roberts A."/>
            <person name="Saif S."/>
            <person name="Shea T."/>
            <person name="Sykes S."/>
            <person name="Wortman J."/>
            <person name="Nusbaum C."/>
            <person name="Birren B."/>
        </authorList>
    </citation>
    <scope>NUCLEOTIDE SEQUENCE</scope>
    <source>
        <strain evidence="3">CBS 10118</strain>
    </source>
</reference>
<organism evidence="2">
    <name type="scientific">Kwoniella bestiolae CBS 10118</name>
    <dbReference type="NCBI Taxonomy" id="1296100"/>
    <lineage>
        <taxon>Eukaryota</taxon>
        <taxon>Fungi</taxon>
        <taxon>Dikarya</taxon>
        <taxon>Basidiomycota</taxon>
        <taxon>Agaricomycotina</taxon>
        <taxon>Tremellomycetes</taxon>
        <taxon>Tremellales</taxon>
        <taxon>Cryptococcaceae</taxon>
        <taxon>Kwoniella</taxon>
    </lineage>
</organism>
<reference evidence="2" key="1">
    <citation type="submission" date="2013-07" db="EMBL/GenBank/DDBJ databases">
        <title>The Genome Sequence of Cryptococcus bestiolae CBS10118.</title>
        <authorList>
            <consortium name="The Broad Institute Genome Sequencing Platform"/>
            <person name="Cuomo C."/>
            <person name="Litvintseva A."/>
            <person name="Chen Y."/>
            <person name="Heitman J."/>
            <person name="Sun S."/>
            <person name="Springer D."/>
            <person name="Dromer F."/>
            <person name="Young S.K."/>
            <person name="Zeng Q."/>
            <person name="Gargeya S."/>
            <person name="Fitzgerald M."/>
            <person name="Abouelleil A."/>
            <person name="Alvarado L."/>
            <person name="Berlin A.M."/>
            <person name="Chapman S.B."/>
            <person name="Dewar J."/>
            <person name="Goldberg J."/>
            <person name="Griggs A."/>
            <person name="Gujja S."/>
            <person name="Hansen M."/>
            <person name="Howarth C."/>
            <person name="Imamovic A."/>
            <person name="Larimer J."/>
            <person name="McCowan C."/>
            <person name="Murphy C."/>
            <person name="Pearson M."/>
            <person name="Priest M."/>
            <person name="Roberts A."/>
            <person name="Saif S."/>
            <person name="Shea T."/>
            <person name="Sykes S."/>
            <person name="Wortman J."/>
            <person name="Nusbaum C."/>
            <person name="Birren B."/>
        </authorList>
    </citation>
    <scope>NUCLEOTIDE SEQUENCE [LARGE SCALE GENOMIC DNA]</scope>
    <source>
        <strain evidence="2">CBS 10118</strain>
    </source>
</reference>
<evidence type="ECO:0000313" key="4">
    <source>
        <dbReference type="Proteomes" id="UP000092730"/>
    </source>
</evidence>
<feature type="region of interest" description="Disordered" evidence="1">
    <location>
        <begin position="1"/>
        <end position="20"/>
    </location>
</feature>
<feature type="compositionally biased region" description="Polar residues" evidence="1">
    <location>
        <begin position="1"/>
        <end position="16"/>
    </location>
</feature>